<keyword evidence="3" id="KW-1185">Reference proteome</keyword>
<dbReference type="EMBL" id="JACXVP010000008">
    <property type="protein sequence ID" value="KAG5591109.1"/>
    <property type="molecule type" value="Genomic_DNA"/>
</dbReference>
<feature type="compositionally biased region" description="Basic and acidic residues" evidence="1">
    <location>
        <begin position="498"/>
        <end position="510"/>
    </location>
</feature>
<gene>
    <name evidence="2" type="ORF">H5410_041623</name>
</gene>
<evidence type="ECO:0000256" key="1">
    <source>
        <dbReference type="SAM" id="MobiDB-lite"/>
    </source>
</evidence>
<reference evidence="2 3" key="1">
    <citation type="submission" date="2020-09" db="EMBL/GenBank/DDBJ databases">
        <title>De no assembly of potato wild relative species, Solanum commersonii.</title>
        <authorList>
            <person name="Cho K."/>
        </authorList>
    </citation>
    <scope>NUCLEOTIDE SEQUENCE [LARGE SCALE GENOMIC DNA]</scope>
    <source>
        <strain evidence="2">LZ3.2</strain>
        <tissue evidence="2">Leaf</tissue>
    </source>
</reference>
<dbReference type="Proteomes" id="UP000824120">
    <property type="component" value="Chromosome 8"/>
</dbReference>
<proteinExistence type="predicted"/>
<evidence type="ECO:0000313" key="3">
    <source>
        <dbReference type="Proteomes" id="UP000824120"/>
    </source>
</evidence>
<dbReference type="OrthoDB" id="1808172at2759"/>
<accession>A0A9J5XTE9</accession>
<evidence type="ECO:0000313" key="2">
    <source>
        <dbReference type="EMBL" id="KAG5591109.1"/>
    </source>
</evidence>
<protein>
    <submittedName>
        <fullName evidence="2">Uncharacterized protein</fullName>
    </submittedName>
</protein>
<feature type="region of interest" description="Disordered" evidence="1">
    <location>
        <begin position="495"/>
        <end position="516"/>
    </location>
</feature>
<dbReference type="AlphaFoldDB" id="A0A9J5XTE9"/>
<organism evidence="2 3">
    <name type="scientific">Solanum commersonii</name>
    <name type="common">Commerson's wild potato</name>
    <name type="synonym">Commerson's nightshade</name>
    <dbReference type="NCBI Taxonomy" id="4109"/>
    <lineage>
        <taxon>Eukaryota</taxon>
        <taxon>Viridiplantae</taxon>
        <taxon>Streptophyta</taxon>
        <taxon>Embryophyta</taxon>
        <taxon>Tracheophyta</taxon>
        <taxon>Spermatophyta</taxon>
        <taxon>Magnoliopsida</taxon>
        <taxon>eudicotyledons</taxon>
        <taxon>Gunneridae</taxon>
        <taxon>Pentapetalae</taxon>
        <taxon>asterids</taxon>
        <taxon>lamiids</taxon>
        <taxon>Solanales</taxon>
        <taxon>Solanaceae</taxon>
        <taxon>Solanoideae</taxon>
        <taxon>Solaneae</taxon>
        <taxon>Solanum</taxon>
    </lineage>
</organism>
<sequence length="542" mass="62294">MVDFGPATKILPDQYKNLYVEWVDVSPKLMSMAQDNIFFEGMAVMYFFIEFSIPWIMKWNVKVNNTSEGFPCLQQTFYTKFWSKLINKDLDGKVHGQEILDLINEKINNYHVQEISEPQEDSLIPFKQISRKLHMKKGIVYRLEAIALYMEEVKKDLMKNLDIDIKDDISMASASHTNDEDNATCLVGEGQDIDEEVDLDALFNRFQQQVEESSSTSTTINKNDRVVNFNAFSKLFVNDTALITAQHVIVMIKQNNYANIYMSILGDHIISLHDKVDKIISLLPTKNKGKEKIAHSSLQPLPEIEDFKIKNYLNLENFLEKKFKGGGIQPINAENFSEGELSHNNKFSDDINKISERYARKPVQRMHYYPRPTPQDILLEEHEHIITNSYNGKKIYEWNIDEKLESEGSSSGSSTSEDLKALQQEDYMTLEDECSPCQQGMTCEKDDDEDGLYKIYSQFKELSINVIDNDNVLELLQSIKVSEIRAQIIDNISNTSTSKDKDHTPEESPTKEGSYSMTEVKNLLLKKMNLISSPTTISDLKK</sequence>
<name>A0A9J5XTE9_SOLCO</name>
<comment type="caution">
    <text evidence="2">The sequence shown here is derived from an EMBL/GenBank/DDBJ whole genome shotgun (WGS) entry which is preliminary data.</text>
</comment>